<evidence type="ECO:0000259" key="3">
    <source>
        <dbReference type="Pfam" id="PF24750"/>
    </source>
</evidence>
<sequence>MSGSSRRKRQRTRNQSSTPPPTTTSPSSSSLHRTQPNPPAAEFPLDDFLLAEILCRLPGPKFLFQCTCVCKQWYSLISSPYFARLFINHYMRNKNDDGGHDKEDGGDVGFDGNNVLVSFEKSPVSVIASCGVSALFGDLGDHRTCNNILMDSDEALFDTLDLRFSYLPIRKEPVRVLAVFNDLFLCSVGRTKRYLVNPFTTKWVALPPVPRIHKGTSCGLVCEPHCFKDSKGEYAFDSHFRYRVVLIADALHTRNPSVETYCSETGKWSRTVLEEGVDQGPAIVESNVVAYKGELVWYNGKHVVFLDPFAGKTCFVRRPPDCPPPADYSYHINYSVGLCRGSLRLMKWNFVPLYLPNLTVWQLEDRRRGEWSLKHSVNIFSFVKARNHMTTGLICHPTDPNLVYFVRDNSDVISCDLRAKEWGVAAEMSPKLIFHPSLGAFPFVLPLWPTPIPMPPQDS</sequence>
<dbReference type="PANTHER" id="PTHR35546">
    <property type="entry name" value="F-BOX PROTEIN INTERACTION DOMAIN PROTEIN-RELATED"/>
    <property type="match status" value="1"/>
</dbReference>
<evidence type="ECO:0008006" key="6">
    <source>
        <dbReference type="Google" id="ProtNLM"/>
    </source>
</evidence>
<evidence type="ECO:0000313" key="4">
    <source>
        <dbReference type="EMBL" id="KAJ4836834.1"/>
    </source>
</evidence>
<dbReference type="Pfam" id="PF24750">
    <property type="entry name" value="b-prop_At3g26010-like"/>
    <property type="match status" value="1"/>
</dbReference>
<proteinExistence type="predicted"/>
<evidence type="ECO:0000256" key="1">
    <source>
        <dbReference type="SAM" id="MobiDB-lite"/>
    </source>
</evidence>
<feature type="domain" description="F-box" evidence="2">
    <location>
        <begin position="47"/>
        <end position="82"/>
    </location>
</feature>
<dbReference type="EMBL" id="JAKUCV010004009">
    <property type="protein sequence ID" value="KAJ4836834.1"/>
    <property type="molecule type" value="Genomic_DNA"/>
</dbReference>
<evidence type="ECO:0000259" key="2">
    <source>
        <dbReference type="Pfam" id="PF00646"/>
    </source>
</evidence>
<dbReference type="Gene3D" id="1.20.1280.50">
    <property type="match status" value="1"/>
</dbReference>
<gene>
    <name evidence="4" type="ORF">Tsubulata_018462</name>
</gene>
<dbReference type="Proteomes" id="UP001141552">
    <property type="component" value="Unassembled WGS sequence"/>
</dbReference>
<dbReference type="SUPFAM" id="SSF81383">
    <property type="entry name" value="F-box domain"/>
    <property type="match status" value="1"/>
</dbReference>
<accession>A0A9Q0JCS7</accession>
<dbReference type="Pfam" id="PF00646">
    <property type="entry name" value="F-box"/>
    <property type="match status" value="1"/>
</dbReference>
<dbReference type="InterPro" id="IPR001810">
    <property type="entry name" value="F-box_dom"/>
</dbReference>
<dbReference type="InterPro" id="IPR036047">
    <property type="entry name" value="F-box-like_dom_sf"/>
</dbReference>
<dbReference type="InterPro" id="IPR055290">
    <property type="entry name" value="At3g26010-like"/>
</dbReference>
<evidence type="ECO:0000313" key="5">
    <source>
        <dbReference type="Proteomes" id="UP001141552"/>
    </source>
</evidence>
<dbReference type="AlphaFoldDB" id="A0A9Q0JCS7"/>
<comment type="caution">
    <text evidence="4">The sequence shown here is derived from an EMBL/GenBank/DDBJ whole genome shotgun (WGS) entry which is preliminary data.</text>
</comment>
<keyword evidence="5" id="KW-1185">Reference proteome</keyword>
<dbReference type="PANTHER" id="PTHR35546:SF128">
    <property type="entry name" value="F-BOX ASSOCIATED DOMAIN-CONTAINING PROTEIN"/>
    <property type="match status" value="1"/>
</dbReference>
<organism evidence="4 5">
    <name type="scientific">Turnera subulata</name>
    <dbReference type="NCBI Taxonomy" id="218843"/>
    <lineage>
        <taxon>Eukaryota</taxon>
        <taxon>Viridiplantae</taxon>
        <taxon>Streptophyta</taxon>
        <taxon>Embryophyta</taxon>
        <taxon>Tracheophyta</taxon>
        <taxon>Spermatophyta</taxon>
        <taxon>Magnoliopsida</taxon>
        <taxon>eudicotyledons</taxon>
        <taxon>Gunneridae</taxon>
        <taxon>Pentapetalae</taxon>
        <taxon>rosids</taxon>
        <taxon>fabids</taxon>
        <taxon>Malpighiales</taxon>
        <taxon>Passifloraceae</taxon>
        <taxon>Turnera</taxon>
    </lineage>
</organism>
<protein>
    <recommendedName>
        <fullName evidence="6">F-box domain-containing protein</fullName>
    </recommendedName>
</protein>
<name>A0A9Q0JCS7_9ROSI</name>
<feature type="domain" description="F-box protein At3g26010-like beta-propeller" evidence="3">
    <location>
        <begin position="183"/>
        <end position="427"/>
    </location>
</feature>
<dbReference type="InterPro" id="IPR056592">
    <property type="entry name" value="Beta-prop_At3g26010-like"/>
</dbReference>
<dbReference type="OrthoDB" id="813179at2759"/>
<dbReference type="CDD" id="cd22157">
    <property type="entry name" value="F-box_AtFBW1-like"/>
    <property type="match status" value="1"/>
</dbReference>
<reference evidence="4" key="1">
    <citation type="submission" date="2022-02" db="EMBL/GenBank/DDBJ databases">
        <authorList>
            <person name="Henning P.M."/>
            <person name="McCubbin A.G."/>
            <person name="Shore J.S."/>
        </authorList>
    </citation>
    <scope>NUCLEOTIDE SEQUENCE</scope>
    <source>
        <strain evidence="4">F60SS</strain>
        <tissue evidence="4">Leaves</tissue>
    </source>
</reference>
<reference evidence="4" key="2">
    <citation type="journal article" date="2023" name="Plants (Basel)">
        <title>Annotation of the Turnera subulata (Passifloraceae) Draft Genome Reveals the S-Locus Evolved after the Divergence of Turneroideae from Passifloroideae in a Stepwise Manner.</title>
        <authorList>
            <person name="Henning P.M."/>
            <person name="Roalson E.H."/>
            <person name="Mir W."/>
            <person name="McCubbin A.G."/>
            <person name="Shore J.S."/>
        </authorList>
    </citation>
    <scope>NUCLEOTIDE SEQUENCE</scope>
    <source>
        <strain evidence="4">F60SS</strain>
    </source>
</reference>
<feature type="compositionally biased region" description="Basic residues" evidence="1">
    <location>
        <begin position="1"/>
        <end position="12"/>
    </location>
</feature>
<feature type="region of interest" description="Disordered" evidence="1">
    <location>
        <begin position="1"/>
        <end position="37"/>
    </location>
</feature>